<protein>
    <submittedName>
        <fullName evidence="1">Uncharacterized protein</fullName>
    </submittedName>
</protein>
<accession>W6AMK0</accession>
<name>W6AMK0_9MOLU</name>
<dbReference type="EMBL" id="CP006720">
    <property type="protein sequence ID" value="AHI57955.1"/>
    <property type="molecule type" value="Genomic_DNA"/>
</dbReference>
<gene>
    <name evidence="1" type="ORF">P344_03055</name>
</gene>
<sequence>MFSNTDLIILYQVLKPTTLVETNKVTLYKIKAKTFKAVIRR</sequence>
<dbReference type="KEGG" id="smia:P344_03055"/>
<evidence type="ECO:0000313" key="2">
    <source>
        <dbReference type="Proteomes" id="UP000019260"/>
    </source>
</evidence>
<dbReference type="HOGENOM" id="CLU_3276869_0_0_14"/>
<keyword evidence="2" id="KW-1185">Reference proteome</keyword>
<evidence type="ECO:0000313" key="1">
    <source>
        <dbReference type="EMBL" id="AHI57955.1"/>
    </source>
</evidence>
<dbReference type="Proteomes" id="UP000019260">
    <property type="component" value="Chromosome"/>
</dbReference>
<proteinExistence type="predicted"/>
<reference evidence="1 2" key="1">
    <citation type="submission" date="2013-09" db="EMBL/GenBank/DDBJ databases">
        <title>Complete genome sequence of Spiroplasma mirum suckling mouse cataract agent.</title>
        <authorList>
            <person name="Landry C.A."/>
            <person name="Bastian F.O."/>
            <person name="Thune R.L."/>
        </authorList>
    </citation>
    <scope>NUCLEOTIDE SEQUENCE [LARGE SCALE GENOMIC DNA]</scope>
    <source>
        <strain evidence="1 2">SMCA</strain>
    </source>
</reference>
<organism evidence="1 2">
    <name type="scientific">Spiroplasma mirum ATCC 29335</name>
    <dbReference type="NCBI Taxonomy" id="838561"/>
    <lineage>
        <taxon>Bacteria</taxon>
        <taxon>Bacillati</taxon>
        <taxon>Mycoplasmatota</taxon>
        <taxon>Mollicutes</taxon>
        <taxon>Entomoplasmatales</taxon>
        <taxon>Spiroplasmataceae</taxon>
        <taxon>Spiroplasma</taxon>
    </lineage>
</organism>
<dbReference type="AlphaFoldDB" id="W6AMK0"/>
<dbReference type="STRING" id="838561.P344_03055"/>